<dbReference type="InterPro" id="IPR050907">
    <property type="entry name" value="SRSF"/>
</dbReference>
<name>A0A8S4PL62_OWEFU</name>
<proteinExistence type="predicted"/>
<keyword evidence="1" id="KW-0694">RNA-binding</keyword>
<keyword evidence="5" id="KW-1185">Reference proteome</keyword>
<dbReference type="EMBL" id="CAIIXF020000009">
    <property type="protein sequence ID" value="CAH1793920.1"/>
    <property type="molecule type" value="Genomic_DNA"/>
</dbReference>
<comment type="caution">
    <text evidence="4">The sequence shown here is derived from an EMBL/GenBank/DDBJ whole genome shotgun (WGS) entry which is preliminary data.</text>
</comment>
<dbReference type="SMART" id="SM00360">
    <property type="entry name" value="RRM"/>
    <property type="match status" value="1"/>
</dbReference>
<evidence type="ECO:0000256" key="1">
    <source>
        <dbReference type="PROSITE-ProRule" id="PRU00176"/>
    </source>
</evidence>
<feature type="compositionally biased region" description="Basic residues" evidence="2">
    <location>
        <begin position="103"/>
        <end position="137"/>
    </location>
</feature>
<evidence type="ECO:0000313" key="5">
    <source>
        <dbReference type="Proteomes" id="UP000749559"/>
    </source>
</evidence>
<evidence type="ECO:0000313" key="4">
    <source>
        <dbReference type="EMBL" id="CAH1793920.1"/>
    </source>
</evidence>
<feature type="region of interest" description="Disordered" evidence="2">
    <location>
        <begin position="66"/>
        <end position="160"/>
    </location>
</feature>
<organism evidence="4 5">
    <name type="scientific">Owenia fusiformis</name>
    <name type="common">Polychaete worm</name>
    <dbReference type="NCBI Taxonomy" id="6347"/>
    <lineage>
        <taxon>Eukaryota</taxon>
        <taxon>Metazoa</taxon>
        <taxon>Spiralia</taxon>
        <taxon>Lophotrochozoa</taxon>
        <taxon>Annelida</taxon>
        <taxon>Polychaeta</taxon>
        <taxon>Sedentaria</taxon>
        <taxon>Canalipalpata</taxon>
        <taxon>Sabellida</taxon>
        <taxon>Oweniida</taxon>
        <taxon>Oweniidae</taxon>
        <taxon>Owenia</taxon>
    </lineage>
</organism>
<protein>
    <recommendedName>
        <fullName evidence="3">RRM domain-containing protein</fullName>
    </recommendedName>
</protein>
<feature type="domain" description="RRM" evidence="3">
    <location>
        <begin position="11"/>
        <end position="84"/>
    </location>
</feature>
<sequence length="160" mass="19233">MAIFDRTYGGYRVFIGDLGRSVSKYDLEREFEYYGNLMDVWIARKTPGVAFLVYKHADDAENAVHDRDGRQVFGRRIRVEHAKPYERRQRGPPPPRYGGSYNGRRRSRSRSRGRRSRSRSREHRRRSRTRSPRRRSSRDRSRSRDRRDRSGDRRDRSGDR</sequence>
<dbReference type="Gene3D" id="3.30.70.330">
    <property type="match status" value="1"/>
</dbReference>
<dbReference type="PANTHER" id="PTHR23147">
    <property type="entry name" value="SERINE/ARGININE RICH SPLICING FACTOR"/>
    <property type="match status" value="1"/>
</dbReference>
<dbReference type="InterPro" id="IPR012677">
    <property type="entry name" value="Nucleotide-bd_a/b_plait_sf"/>
</dbReference>
<dbReference type="InterPro" id="IPR035979">
    <property type="entry name" value="RBD_domain_sf"/>
</dbReference>
<dbReference type="Proteomes" id="UP000749559">
    <property type="component" value="Unassembled WGS sequence"/>
</dbReference>
<evidence type="ECO:0000259" key="3">
    <source>
        <dbReference type="PROSITE" id="PS50102"/>
    </source>
</evidence>
<dbReference type="SUPFAM" id="SSF54928">
    <property type="entry name" value="RNA-binding domain, RBD"/>
    <property type="match status" value="1"/>
</dbReference>
<dbReference type="Pfam" id="PF00076">
    <property type="entry name" value="RRM_1"/>
    <property type="match status" value="1"/>
</dbReference>
<dbReference type="GO" id="GO:0003723">
    <property type="term" value="F:RNA binding"/>
    <property type="evidence" value="ECO:0007669"/>
    <property type="project" value="UniProtKB-UniRule"/>
</dbReference>
<feature type="compositionally biased region" description="Basic and acidic residues" evidence="2">
    <location>
        <begin position="77"/>
        <end position="89"/>
    </location>
</feature>
<evidence type="ECO:0000256" key="2">
    <source>
        <dbReference type="SAM" id="MobiDB-lite"/>
    </source>
</evidence>
<reference evidence="4" key="1">
    <citation type="submission" date="2022-03" db="EMBL/GenBank/DDBJ databases">
        <authorList>
            <person name="Martin C."/>
        </authorList>
    </citation>
    <scope>NUCLEOTIDE SEQUENCE</scope>
</reference>
<accession>A0A8S4PL62</accession>
<feature type="non-terminal residue" evidence="4">
    <location>
        <position position="1"/>
    </location>
</feature>
<dbReference type="PROSITE" id="PS50102">
    <property type="entry name" value="RRM"/>
    <property type="match status" value="1"/>
</dbReference>
<dbReference type="OrthoDB" id="5970at2759"/>
<dbReference type="AlphaFoldDB" id="A0A8S4PL62"/>
<dbReference type="InterPro" id="IPR000504">
    <property type="entry name" value="RRM_dom"/>
</dbReference>
<feature type="compositionally biased region" description="Basic and acidic residues" evidence="2">
    <location>
        <begin position="138"/>
        <end position="160"/>
    </location>
</feature>
<gene>
    <name evidence="4" type="ORF">OFUS_LOCUS18705</name>
</gene>